<proteinExistence type="predicted"/>
<dbReference type="AlphaFoldDB" id="A0A371HSD3"/>
<name>A0A371HSD3_MUCPR</name>
<keyword evidence="2" id="KW-1185">Reference proteome</keyword>
<dbReference type="Proteomes" id="UP000257109">
    <property type="component" value="Unassembled WGS sequence"/>
</dbReference>
<comment type="caution">
    <text evidence="1">The sequence shown here is derived from an EMBL/GenBank/DDBJ whole genome shotgun (WGS) entry which is preliminary data.</text>
</comment>
<evidence type="ECO:0000313" key="1">
    <source>
        <dbReference type="EMBL" id="RDY05677.1"/>
    </source>
</evidence>
<accession>A0A371HSD3</accession>
<reference evidence="1" key="1">
    <citation type="submission" date="2018-05" db="EMBL/GenBank/DDBJ databases">
        <title>Draft genome of Mucuna pruriens seed.</title>
        <authorList>
            <person name="Nnadi N.E."/>
            <person name="Vos R."/>
            <person name="Hasami M.H."/>
            <person name="Devisetty U.K."/>
            <person name="Aguiy J.C."/>
        </authorList>
    </citation>
    <scope>NUCLEOTIDE SEQUENCE [LARGE SCALE GENOMIC DNA]</scope>
    <source>
        <strain evidence="1">JCA_2017</strain>
    </source>
</reference>
<gene>
    <name evidence="1" type="ORF">CR513_10463</name>
</gene>
<feature type="non-terminal residue" evidence="1">
    <location>
        <position position="1"/>
    </location>
</feature>
<evidence type="ECO:0000313" key="2">
    <source>
        <dbReference type="Proteomes" id="UP000257109"/>
    </source>
</evidence>
<dbReference type="EMBL" id="QJKJ01001834">
    <property type="protein sequence ID" value="RDY05677.1"/>
    <property type="molecule type" value="Genomic_DNA"/>
</dbReference>
<organism evidence="1 2">
    <name type="scientific">Mucuna pruriens</name>
    <name type="common">Velvet bean</name>
    <name type="synonym">Dolichos pruriens</name>
    <dbReference type="NCBI Taxonomy" id="157652"/>
    <lineage>
        <taxon>Eukaryota</taxon>
        <taxon>Viridiplantae</taxon>
        <taxon>Streptophyta</taxon>
        <taxon>Embryophyta</taxon>
        <taxon>Tracheophyta</taxon>
        <taxon>Spermatophyta</taxon>
        <taxon>Magnoliopsida</taxon>
        <taxon>eudicotyledons</taxon>
        <taxon>Gunneridae</taxon>
        <taxon>Pentapetalae</taxon>
        <taxon>rosids</taxon>
        <taxon>fabids</taxon>
        <taxon>Fabales</taxon>
        <taxon>Fabaceae</taxon>
        <taxon>Papilionoideae</taxon>
        <taxon>50 kb inversion clade</taxon>
        <taxon>NPAAA clade</taxon>
        <taxon>indigoferoid/millettioid clade</taxon>
        <taxon>Phaseoleae</taxon>
        <taxon>Mucuna</taxon>
    </lineage>
</organism>
<dbReference type="OrthoDB" id="1740536at2759"/>
<protein>
    <submittedName>
        <fullName evidence="1">Uncharacterized protein</fullName>
    </submittedName>
</protein>
<sequence length="159" mass="18036">MQLQAIFKNTERSHDKVVLGVSTSIHSHFQHLATTFVFQFATNRASRFTTWIKSFFVKEFQKGLRTSPFSDSLALRKPASMEEIKAKVEKHIEVERIWLTNSKRALKDLRGDHISNGELIIGHVLHSFKGGQVPNPKESLSHVFAGCSSTYEEIIEPIA</sequence>